<reference evidence="1" key="1">
    <citation type="submission" date="2021-02" db="EMBL/GenBank/DDBJ databases">
        <authorList>
            <person name="Dougan E. K."/>
            <person name="Rhodes N."/>
            <person name="Thang M."/>
            <person name="Chan C."/>
        </authorList>
    </citation>
    <scope>NUCLEOTIDE SEQUENCE</scope>
</reference>
<proteinExistence type="predicted"/>
<dbReference type="EMBL" id="CAJNJA010050283">
    <property type="protein sequence ID" value="CAE7840740.1"/>
    <property type="molecule type" value="Genomic_DNA"/>
</dbReference>
<dbReference type="OrthoDB" id="444131at2759"/>
<evidence type="ECO:0000313" key="2">
    <source>
        <dbReference type="Proteomes" id="UP000601435"/>
    </source>
</evidence>
<comment type="caution">
    <text evidence="1">The sequence shown here is derived from an EMBL/GenBank/DDBJ whole genome shotgun (WGS) entry which is preliminary data.</text>
</comment>
<sequence length="47" mass="5342">MAVVRAHEQLLSEGLLTEYQERLGRALFVSHEWLSAEHPDPKGAQLQ</sequence>
<protein>
    <submittedName>
        <fullName evidence="1">Uncharacterized protein</fullName>
    </submittedName>
</protein>
<dbReference type="AlphaFoldDB" id="A0A812ZW78"/>
<evidence type="ECO:0000313" key="1">
    <source>
        <dbReference type="EMBL" id="CAE7840740.1"/>
    </source>
</evidence>
<organism evidence="1 2">
    <name type="scientific">Symbiodinium necroappetens</name>
    <dbReference type="NCBI Taxonomy" id="1628268"/>
    <lineage>
        <taxon>Eukaryota</taxon>
        <taxon>Sar</taxon>
        <taxon>Alveolata</taxon>
        <taxon>Dinophyceae</taxon>
        <taxon>Suessiales</taxon>
        <taxon>Symbiodiniaceae</taxon>
        <taxon>Symbiodinium</taxon>
    </lineage>
</organism>
<feature type="non-terminal residue" evidence="1">
    <location>
        <position position="1"/>
    </location>
</feature>
<keyword evidence="2" id="KW-1185">Reference proteome</keyword>
<name>A0A812ZW78_9DINO</name>
<dbReference type="Proteomes" id="UP000601435">
    <property type="component" value="Unassembled WGS sequence"/>
</dbReference>
<gene>
    <name evidence="1" type="ORF">SNEC2469_LOCUS25469</name>
</gene>
<accession>A0A812ZW78</accession>